<dbReference type="Proteomes" id="UP000054564">
    <property type="component" value="Unassembled WGS sequence"/>
</dbReference>
<evidence type="ECO:0000256" key="1">
    <source>
        <dbReference type="SAM" id="MobiDB-lite"/>
    </source>
</evidence>
<comment type="caution">
    <text evidence="2">The sequence shown here is derived from an EMBL/GenBank/DDBJ whole genome shotgun (WGS) entry which is preliminary data.</text>
</comment>
<gene>
    <name evidence="2" type="ORF">PSTG_02766</name>
</gene>
<reference evidence="3" key="1">
    <citation type="submission" date="2014-03" db="EMBL/GenBank/DDBJ databases">
        <title>The Genome Sequence of Puccinia striiformis f. sp. tritici PST-78.</title>
        <authorList>
            <consortium name="The Broad Institute Genome Sequencing Platform"/>
            <person name="Cuomo C."/>
            <person name="Hulbert S."/>
            <person name="Chen X."/>
            <person name="Walker B."/>
            <person name="Young S.K."/>
            <person name="Zeng Q."/>
            <person name="Gargeya S."/>
            <person name="Fitzgerald M."/>
            <person name="Haas B."/>
            <person name="Abouelleil A."/>
            <person name="Alvarado L."/>
            <person name="Arachchi H.M."/>
            <person name="Berlin A.M."/>
            <person name="Chapman S.B."/>
            <person name="Goldberg J."/>
            <person name="Griggs A."/>
            <person name="Gujja S."/>
            <person name="Hansen M."/>
            <person name="Howarth C."/>
            <person name="Imamovic A."/>
            <person name="Larimer J."/>
            <person name="McCowan C."/>
            <person name="Montmayeur A."/>
            <person name="Murphy C."/>
            <person name="Neiman D."/>
            <person name="Pearson M."/>
            <person name="Priest M."/>
            <person name="Roberts A."/>
            <person name="Saif S."/>
            <person name="Shea T."/>
            <person name="Sisk P."/>
            <person name="Sykes S."/>
            <person name="Wortman J."/>
            <person name="Nusbaum C."/>
            <person name="Birren B."/>
        </authorList>
    </citation>
    <scope>NUCLEOTIDE SEQUENCE [LARGE SCALE GENOMIC DNA]</scope>
    <source>
        <strain evidence="3">race PST-78</strain>
    </source>
</reference>
<sequence>MAGASETPSTPTGHQNVAQGQQSALCRSSRNTTPTSRLGTFGPASISRRPVSIPTSATQPPSSSQTTQSAAAPGPSKANKRKLPSSVASTAASVHMGKKKKLTKPSTQSGNVIDLAQDSDDGNKSIAKRGSKRGKDGFDKVVDYYGAPFHNPGDDLDDDPFTYECLHCLSTVRGALGTNSNLYSHRDGSRQKGRSTTGCPKRREAIAAGANLPPTVAEVLKMADSKKLPKIDTFFCATQKFDNLILNRVLTLWLIRNALAWSRVEDIELQAAFHHAQPASKLYMRKWQA</sequence>
<evidence type="ECO:0000313" key="2">
    <source>
        <dbReference type="EMBL" id="KNF04059.1"/>
    </source>
</evidence>
<evidence type="ECO:0000313" key="3">
    <source>
        <dbReference type="Proteomes" id="UP000054564"/>
    </source>
</evidence>
<name>A0A0L0VXN8_9BASI</name>
<feature type="compositionally biased region" description="Polar residues" evidence="1">
    <location>
        <begin position="1"/>
        <end position="38"/>
    </location>
</feature>
<proteinExistence type="predicted"/>
<feature type="region of interest" description="Disordered" evidence="1">
    <location>
        <begin position="1"/>
        <end position="133"/>
    </location>
</feature>
<dbReference type="EMBL" id="AJIL01000014">
    <property type="protein sequence ID" value="KNF04059.1"/>
    <property type="molecule type" value="Genomic_DNA"/>
</dbReference>
<organism evidence="2 3">
    <name type="scientific">Puccinia striiformis f. sp. tritici PST-78</name>
    <dbReference type="NCBI Taxonomy" id="1165861"/>
    <lineage>
        <taxon>Eukaryota</taxon>
        <taxon>Fungi</taxon>
        <taxon>Dikarya</taxon>
        <taxon>Basidiomycota</taxon>
        <taxon>Pucciniomycotina</taxon>
        <taxon>Pucciniomycetes</taxon>
        <taxon>Pucciniales</taxon>
        <taxon>Pucciniaceae</taxon>
        <taxon>Puccinia</taxon>
    </lineage>
</organism>
<dbReference type="PANTHER" id="PTHR47501">
    <property type="entry name" value="TRANSPOSASE-RELATED"/>
    <property type="match status" value="1"/>
</dbReference>
<accession>A0A0L0VXN8</accession>
<keyword evidence="3" id="KW-1185">Reference proteome</keyword>
<feature type="compositionally biased region" description="Low complexity" evidence="1">
    <location>
        <begin position="54"/>
        <end position="73"/>
    </location>
</feature>
<dbReference type="AlphaFoldDB" id="A0A0L0VXN8"/>
<dbReference type="PANTHER" id="PTHR47501:SF5">
    <property type="entry name" value="HAT C-TERMINAL DIMERISATION DOMAIN-CONTAINING PROTEIN"/>
    <property type="match status" value="1"/>
</dbReference>
<protein>
    <submittedName>
        <fullName evidence="2">Uncharacterized protein</fullName>
    </submittedName>
</protein>